<keyword evidence="9" id="KW-0804">Transcription</keyword>
<dbReference type="PANTHER" id="PTHR33238:SF11">
    <property type="entry name" value="TRANSCRIPTIONAL REGULATOR MNTR"/>
    <property type="match status" value="1"/>
</dbReference>
<evidence type="ECO:0000256" key="6">
    <source>
        <dbReference type="ARBA" id="ARBA00023015"/>
    </source>
</evidence>
<evidence type="ECO:0000256" key="3">
    <source>
        <dbReference type="ARBA" id="ARBA00011738"/>
    </source>
</evidence>
<keyword evidence="10" id="KW-0464">Manganese</keyword>
<evidence type="ECO:0000313" key="13">
    <source>
        <dbReference type="EMBL" id="ADG83499.1"/>
    </source>
</evidence>
<keyword evidence="6" id="KW-0805">Transcription regulation</keyword>
<gene>
    <name evidence="13" type="ordered locus">TherJR_2664</name>
</gene>
<dbReference type="InterPro" id="IPR036421">
    <property type="entry name" value="Fe_dep_repressor_sf"/>
</dbReference>
<dbReference type="InterPro" id="IPR022687">
    <property type="entry name" value="HTH_DTXR"/>
</dbReference>
<comment type="similarity">
    <text evidence="2">Belongs to the DtxR/MntR family.</text>
</comment>
<dbReference type="KEGG" id="tjr:TherJR_2664"/>
<name>D5XC47_THEPJ</name>
<evidence type="ECO:0000259" key="12">
    <source>
        <dbReference type="PROSITE" id="PS50944"/>
    </source>
</evidence>
<dbReference type="InterPro" id="IPR036388">
    <property type="entry name" value="WH-like_DNA-bd_sf"/>
</dbReference>
<evidence type="ECO:0000256" key="10">
    <source>
        <dbReference type="ARBA" id="ARBA00023211"/>
    </source>
</evidence>
<evidence type="ECO:0000313" key="14">
    <source>
        <dbReference type="Proteomes" id="UP000002377"/>
    </source>
</evidence>
<dbReference type="InterPro" id="IPR036390">
    <property type="entry name" value="WH_DNA-bd_sf"/>
</dbReference>
<dbReference type="InterPro" id="IPR022689">
    <property type="entry name" value="Iron_dep_repressor"/>
</dbReference>
<reference evidence="13 14" key="1">
    <citation type="submission" date="2010-05" db="EMBL/GenBank/DDBJ databases">
        <title>Complete sequence of Thermincola sp. JR.</title>
        <authorList>
            <consortium name="US DOE Joint Genome Institute"/>
            <person name="Lucas S."/>
            <person name="Copeland A."/>
            <person name="Lapidus A."/>
            <person name="Cheng J.-F."/>
            <person name="Bruce D."/>
            <person name="Goodwin L."/>
            <person name="Pitluck S."/>
            <person name="Chertkov O."/>
            <person name="Detter J.C."/>
            <person name="Han C."/>
            <person name="Tapia R."/>
            <person name="Land M."/>
            <person name="Hauser L."/>
            <person name="Kyrpides N."/>
            <person name="Mikhailova N."/>
            <person name="Hazen T.C."/>
            <person name="Woyke T."/>
        </authorList>
    </citation>
    <scope>NUCLEOTIDE SEQUENCE [LARGE SCALE GENOMIC DNA]</scope>
    <source>
        <strain evidence="13 14">JR</strain>
    </source>
</reference>
<evidence type="ECO:0000256" key="11">
    <source>
        <dbReference type="ARBA" id="ARBA00032593"/>
    </source>
</evidence>
<keyword evidence="8" id="KW-0010">Activator</keyword>
<dbReference type="Gene3D" id="1.10.60.10">
    <property type="entry name" value="Iron dependent repressor, metal binding and dimerisation domain"/>
    <property type="match status" value="1"/>
</dbReference>
<sequence length="160" mass="18513">MDNEFYTFREYMKQADSQLTASMEDYLEMICRLSRDKGYTRVNALATALNVQPPSATKMVQKLADIGLINYEKYGIITPTKQGQQIGNTLLERHKTIENFLRLLGLKKGVLEETEKIEHTVSSQTLECLAAFVNFLKARPEIIENYNTFQKRLKINRENE</sequence>
<dbReference type="HOGENOM" id="CLU_069532_3_0_9"/>
<evidence type="ECO:0000256" key="9">
    <source>
        <dbReference type="ARBA" id="ARBA00023163"/>
    </source>
</evidence>
<keyword evidence="14" id="KW-1185">Reference proteome</keyword>
<dbReference type="InterPro" id="IPR050536">
    <property type="entry name" value="DtxR_MntR_Metal-Reg"/>
</dbReference>
<dbReference type="eggNOG" id="COG1321">
    <property type="taxonomic scope" value="Bacteria"/>
</dbReference>
<dbReference type="Pfam" id="PF01325">
    <property type="entry name" value="Fe_dep_repress"/>
    <property type="match status" value="1"/>
</dbReference>
<dbReference type="AlphaFoldDB" id="D5XC47"/>
<dbReference type="OrthoDB" id="9791355at2"/>
<evidence type="ECO:0000256" key="5">
    <source>
        <dbReference type="ARBA" id="ARBA00022491"/>
    </source>
</evidence>
<dbReference type="InterPro" id="IPR001367">
    <property type="entry name" value="Fe_dep_repressor"/>
</dbReference>
<dbReference type="GO" id="GO:0046983">
    <property type="term" value="F:protein dimerization activity"/>
    <property type="evidence" value="ECO:0007669"/>
    <property type="project" value="InterPro"/>
</dbReference>
<dbReference type="GO" id="GO:0046914">
    <property type="term" value="F:transition metal ion binding"/>
    <property type="evidence" value="ECO:0007669"/>
    <property type="project" value="InterPro"/>
</dbReference>
<dbReference type="EMBL" id="CP002028">
    <property type="protein sequence ID" value="ADG83499.1"/>
    <property type="molecule type" value="Genomic_DNA"/>
</dbReference>
<dbReference type="SUPFAM" id="SSF46785">
    <property type="entry name" value="Winged helix' DNA-binding domain"/>
    <property type="match status" value="1"/>
</dbReference>
<protein>
    <recommendedName>
        <fullName evidence="11">Manganese transport regulator</fullName>
    </recommendedName>
</protein>
<feature type="domain" description="HTH dtxR-type" evidence="12">
    <location>
        <begin position="19"/>
        <end position="80"/>
    </location>
</feature>
<keyword evidence="5" id="KW-0678">Repressor</keyword>
<dbReference type="GO" id="GO:0005737">
    <property type="term" value="C:cytoplasm"/>
    <property type="evidence" value="ECO:0007669"/>
    <property type="project" value="UniProtKB-SubCell"/>
</dbReference>
<dbReference type="GO" id="GO:0003677">
    <property type="term" value="F:DNA binding"/>
    <property type="evidence" value="ECO:0007669"/>
    <property type="project" value="UniProtKB-KW"/>
</dbReference>
<evidence type="ECO:0000256" key="8">
    <source>
        <dbReference type="ARBA" id="ARBA00023159"/>
    </source>
</evidence>
<dbReference type="Proteomes" id="UP000002377">
    <property type="component" value="Chromosome"/>
</dbReference>
<dbReference type="Gene3D" id="1.10.10.10">
    <property type="entry name" value="Winged helix-like DNA-binding domain superfamily/Winged helix DNA-binding domain"/>
    <property type="match status" value="1"/>
</dbReference>
<accession>D5XC47</accession>
<dbReference type="PROSITE" id="PS50944">
    <property type="entry name" value="HTH_DTXR"/>
    <property type="match status" value="1"/>
</dbReference>
<organism evidence="13 14">
    <name type="scientific">Thermincola potens (strain JR)</name>
    <dbReference type="NCBI Taxonomy" id="635013"/>
    <lineage>
        <taxon>Bacteria</taxon>
        <taxon>Bacillati</taxon>
        <taxon>Bacillota</taxon>
        <taxon>Clostridia</taxon>
        <taxon>Eubacteriales</taxon>
        <taxon>Thermincolaceae</taxon>
        <taxon>Thermincola</taxon>
    </lineage>
</organism>
<dbReference type="STRING" id="635013.TherJR_2664"/>
<proteinExistence type="inferred from homology"/>
<keyword evidence="7" id="KW-0238">DNA-binding</keyword>
<evidence type="ECO:0000256" key="4">
    <source>
        <dbReference type="ARBA" id="ARBA00022490"/>
    </source>
</evidence>
<dbReference type="SUPFAM" id="SSF47979">
    <property type="entry name" value="Iron-dependent repressor protein, dimerization domain"/>
    <property type="match status" value="1"/>
</dbReference>
<comment type="subunit">
    <text evidence="3">Homodimer.</text>
</comment>
<dbReference type="SMART" id="SM00529">
    <property type="entry name" value="HTH_DTXR"/>
    <property type="match status" value="1"/>
</dbReference>
<dbReference type="PANTHER" id="PTHR33238">
    <property type="entry name" value="IRON (METAL) DEPENDENT REPRESSOR, DTXR FAMILY"/>
    <property type="match status" value="1"/>
</dbReference>
<dbReference type="Pfam" id="PF02742">
    <property type="entry name" value="Fe_dep_repr_C"/>
    <property type="match status" value="1"/>
</dbReference>
<keyword evidence="4" id="KW-0963">Cytoplasm</keyword>
<dbReference type="GO" id="GO:0003700">
    <property type="term" value="F:DNA-binding transcription factor activity"/>
    <property type="evidence" value="ECO:0007669"/>
    <property type="project" value="InterPro"/>
</dbReference>
<evidence type="ECO:0000256" key="7">
    <source>
        <dbReference type="ARBA" id="ARBA00023125"/>
    </source>
</evidence>
<comment type="subcellular location">
    <subcellularLocation>
        <location evidence="1">Cytoplasm</location>
    </subcellularLocation>
</comment>
<dbReference type="RefSeq" id="WP_013121490.1">
    <property type="nucleotide sequence ID" value="NC_014152.1"/>
</dbReference>
<evidence type="ECO:0000256" key="1">
    <source>
        <dbReference type="ARBA" id="ARBA00004496"/>
    </source>
</evidence>
<evidence type="ECO:0000256" key="2">
    <source>
        <dbReference type="ARBA" id="ARBA00007871"/>
    </source>
</evidence>